<evidence type="ECO:0000259" key="8">
    <source>
        <dbReference type="SMART" id="SM00415"/>
    </source>
</evidence>
<protein>
    <recommendedName>
        <fullName evidence="8">HSF-type DNA-binding domain-containing protein</fullName>
    </recommendedName>
</protein>
<evidence type="ECO:0000256" key="6">
    <source>
        <dbReference type="SAM" id="Coils"/>
    </source>
</evidence>
<organism evidence="9 10">
    <name type="scientific">Necator americanus</name>
    <name type="common">Human hookworm</name>
    <dbReference type="NCBI Taxonomy" id="51031"/>
    <lineage>
        <taxon>Eukaryota</taxon>
        <taxon>Metazoa</taxon>
        <taxon>Ecdysozoa</taxon>
        <taxon>Nematoda</taxon>
        <taxon>Chromadorea</taxon>
        <taxon>Rhabditida</taxon>
        <taxon>Rhabditina</taxon>
        <taxon>Rhabditomorpha</taxon>
        <taxon>Strongyloidea</taxon>
        <taxon>Ancylostomatidae</taxon>
        <taxon>Bunostominae</taxon>
        <taxon>Necator</taxon>
    </lineage>
</organism>
<dbReference type="Pfam" id="PF00447">
    <property type="entry name" value="HSF_DNA-bind"/>
    <property type="match status" value="1"/>
</dbReference>
<name>A0ABR1BQ62_NECAM</name>
<feature type="coiled-coil region" evidence="6">
    <location>
        <begin position="184"/>
        <end position="211"/>
    </location>
</feature>
<comment type="similarity">
    <text evidence="2 5">Belongs to the HSF family.</text>
</comment>
<proteinExistence type="inferred from homology"/>
<keyword evidence="4" id="KW-0539">Nucleus</keyword>
<dbReference type="InterPro" id="IPR000232">
    <property type="entry name" value="HSF_DNA-bd"/>
</dbReference>
<evidence type="ECO:0000256" key="4">
    <source>
        <dbReference type="ARBA" id="ARBA00023242"/>
    </source>
</evidence>
<dbReference type="InterPro" id="IPR036390">
    <property type="entry name" value="WH_DNA-bd_sf"/>
</dbReference>
<accession>A0ABR1BQ62</accession>
<dbReference type="Gene3D" id="1.10.10.10">
    <property type="entry name" value="Winged helix-like DNA-binding domain superfamily/Winged helix DNA-binding domain"/>
    <property type="match status" value="1"/>
</dbReference>
<comment type="subcellular location">
    <subcellularLocation>
        <location evidence="1">Nucleus</location>
    </subcellularLocation>
</comment>
<feature type="region of interest" description="Disordered" evidence="7">
    <location>
        <begin position="323"/>
        <end position="405"/>
    </location>
</feature>
<sequence length="564" mass="63570">MSRTRENLKVVTMYANRIPKVEVITPQSVPHVVVAPLQQQQQQQVQQTSQLPSFKDDEKMPLFLIKLWSIVEDPQYQQIVRWDESGYSFHIIDPYSFCRNVLPHFFKHNNLNSLIRQLNMYGFRKMTPVDRGSLTRTESDQDHLEFSHPYFIRDHPEFLVNIKRKQSSRSSENSVNGVQAQANIQMVMEELRQMREKQRAMDNKMHDLVKENEQLWEQVTLLRAQHNRQQQVVTKLVQFLVAMMQPNSAAAKRVMKRGVLAIDEPPQKRMRMNQNSNSNNISSLTDILDRLQREMQDIGGIRGVAAAASRGDGPIIADVTDEWVPGASSSGSPQNQMGHRSKQQYGTNGYNLSYPSPSAQHPSTLSSHGTSSIGVASPRSQQNGNVTTTSIPNQQHTSGPSYSSTITMTPQLERQFSQDFQDFLNGIDLGIDNCRDILGTNWDFNLFDDVDTSEEQEQVQVAKQQVDNNATGSSFGNYGLPINSGHQQLTYHPGPQLALEGGPLTATKNATSFRNGDQQTELVDEKSPDVNPTLEFPDTPLIADEDLLFPKTPVLLTPCTSPRP</sequence>
<gene>
    <name evidence="9" type="primary">Necator_chrI.g2018</name>
    <name evidence="9" type="ORF">RB195_005892</name>
</gene>
<comment type="caution">
    <text evidence="9">The sequence shown here is derived from an EMBL/GenBank/DDBJ whole genome shotgun (WGS) entry which is preliminary data.</text>
</comment>
<evidence type="ECO:0000313" key="9">
    <source>
        <dbReference type="EMBL" id="KAK6728527.1"/>
    </source>
</evidence>
<evidence type="ECO:0000256" key="5">
    <source>
        <dbReference type="RuleBase" id="RU004020"/>
    </source>
</evidence>
<dbReference type="SUPFAM" id="SSF46785">
    <property type="entry name" value="Winged helix' DNA-binding domain"/>
    <property type="match status" value="1"/>
</dbReference>
<dbReference type="EMBL" id="JAVFWL010000001">
    <property type="protein sequence ID" value="KAK6728527.1"/>
    <property type="molecule type" value="Genomic_DNA"/>
</dbReference>
<evidence type="ECO:0000313" key="10">
    <source>
        <dbReference type="Proteomes" id="UP001303046"/>
    </source>
</evidence>
<evidence type="ECO:0000256" key="7">
    <source>
        <dbReference type="SAM" id="MobiDB-lite"/>
    </source>
</evidence>
<reference evidence="9 10" key="1">
    <citation type="submission" date="2023-08" db="EMBL/GenBank/DDBJ databases">
        <title>A Necator americanus chromosomal reference genome.</title>
        <authorList>
            <person name="Ilik V."/>
            <person name="Petrzelkova K.J."/>
            <person name="Pardy F."/>
            <person name="Fuh T."/>
            <person name="Niatou-Singa F.S."/>
            <person name="Gouil Q."/>
            <person name="Baker L."/>
            <person name="Ritchie M.E."/>
            <person name="Jex A.R."/>
            <person name="Gazzola D."/>
            <person name="Li H."/>
            <person name="Toshio Fujiwara R."/>
            <person name="Zhan B."/>
            <person name="Aroian R.V."/>
            <person name="Pafco B."/>
            <person name="Schwarz E.M."/>
        </authorList>
    </citation>
    <scope>NUCLEOTIDE SEQUENCE [LARGE SCALE GENOMIC DNA]</scope>
    <source>
        <strain evidence="9 10">Aroian</strain>
        <tissue evidence="9">Whole animal</tissue>
    </source>
</reference>
<keyword evidence="10" id="KW-1185">Reference proteome</keyword>
<feature type="domain" description="HSF-type DNA-binding" evidence="8">
    <location>
        <begin position="59"/>
        <end position="165"/>
    </location>
</feature>
<evidence type="ECO:0000256" key="2">
    <source>
        <dbReference type="ARBA" id="ARBA00006403"/>
    </source>
</evidence>
<evidence type="ECO:0000256" key="1">
    <source>
        <dbReference type="ARBA" id="ARBA00004123"/>
    </source>
</evidence>
<keyword evidence="6" id="KW-0175">Coiled coil</keyword>
<feature type="region of interest" description="Disordered" evidence="7">
    <location>
        <begin position="514"/>
        <end position="538"/>
    </location>
</feature>
<dbReference type="PANTHER" id="PTHR10015:SF427">
    <property type="entry name" value="HEAT SHOCK FACTOR PROTEIN"/>
    <property type="match status" value="1"/>
</dbReference>
<dbReference type="Proteomes" id="UP001303046">
    <property type="component" value="Unassembled WGS sequence"/>
</dbReference>
<dbReference type="PANTHER" id="PTHR10015">
    <property type="entry name" value="HEAT SHOCK TRANSCRIPTION FACTOR"/>
    <property type="match status" value="1"/>
</dbReference>
<dbReference type="InterPro" id="IPR036388">
    <property type="entry name" value="WH-like_DNA-bd_sf"/>
</dbReference>
<keyword evidence="3" id="KW-0238">DNA-binding</keyword>
<dbReference type="SMART" id="SM00415">
    <property type="entry name" value="HSF"/>
    <property type="match status" value="1"/>
</dbReference>
<dbReference type="PRINTS" id="PR00056">
    <property type="entry name" value="HSFDOMAIN"/>
</dbReference>
<feature type="compositionally biased region" description="Polar residues" evidence="7">
    <location>
        <begin position="327"/>
        <end position="405"/>
    </location>
</feature>
<evidence type="ECO:0000256" key="3">
    <source>
        <dbReference type="ARBA" id="ARBA00023125"/>
    </source>
</evidence>